<gene>
    <name evidence="2" type="ORF">K443DRAFT_482751</name>
</gene>
<reference evidence="2 3" key="1">
    <citation type="submission" date="2014-04" db="EMBL/GenBank/DDBJ databases">
        <authorList>
            <consortium name="DOE Joint Genome Institute"/>
            <person name="Kuo A."/>
            <person name="Kohler A."/>
            <person name="Nagy L.G."/>
            <person name="Floudas D."/>
            <person name="Copeland A."/>
            <person name="Barry K.W."/>
            <person name="Cichocki N."/>
            <person name="Veneault-Fourrey C."/>
            <person name="LaButti K."/>
            <person name="Lindquist E.A."/>
            <person name="Lipzen A."/>
            <person name="Lundell T."/>
            <person name="Morin E."/>
            <person name="Murat C."/>
            <person name="Sun H."/>
            <person name="Tunlid A."/>
            <person name="Henrissat B."/>
            <person name="Grigoriev I.V."/>
            <person name="Hibbett D.S."/>
            <person name="Martin F."/>
            <person name="Nordberg H.P."/>
            <person name="Cantor M.N."/>
            <person name="Hua S.X."/>
        </authorList>
    </citation>
    <scope>NUCLEOTIDE SEQUENCE [LARGE SCALE GENOMIC DNA]</scope>
    <source>
        <strain evidence="2 3">LaAM-08-1</strain>
    </source>
</reference>
<evidence type="ECO:0000313" key="3">
    <source>
        <dbReference type="Proteomes" id="UP000054477"/>
    </source>
</evidence>
<organism evidence="2 3">
    <name type="scientific">Laccaria amethystina LaAM-08-1</name>
    <dbReference type="NCBI Taxonomy" id="1095629"/>
    <lineage>
        <taxon>Eukaryota</taxon>
        <taxon>Fungi</taxon>
        <taxon>Dikarya</taxon>
        <taxon>Basidiomycota</taxon>
        <taxon>Agaricomycotina</taxon>
        <taxon>Agaricomycetes</taxon>
        <taxon>Agaricomycetidae</taxon>
        <taxon>Agaricales</taxon>
        <taxon>Agaricineae</taxon>
        <taxon>Hydnangiaceae</taxon>
        <taxon>Laccaria</taxon>
    </lineage>
</organism>
<protein>
    <submittedName>
        <fullName evidence="2">Uncharacterized protein</fullName>
    </submittedName>
</protein>
<sequence length="165" mass="18136">MKWAEYDGLSMTGPQFSQTNLAGIRSGSLVSTNVPHSLTLSRTTPPPTPPHTRTSPTTVFYGPACSSTTPSHLAQQTSTHPSPRLCKSTLSRRGLDENFAFPLLSKQRRFALPAYNLQSSVECNGDEFNVVLYPCGRFELLLFQMPMQAEASNLRHHRGSDANSP</sequence>
<keyword evidence="3" id="KW-1185">Reference proteome</keyword>
<evidence type="ECO:0000256" key="1">
    <source>
        <dbReference type="SAM" id="MobiDB-lite"/>
    </source>
</evidence>
<dbReference type="AlphaFoldDB" id="A0A0C9WHN3"/>
<proteinExistence type="predicted"/>
<feature type="region of interest" description="Disordered" evidence="1">
    <location>
        <begin position="36"/>
        <end position="57"/>
    </location>
</feature>
<dbReference type="HOGENOM" id="CLU_1611036_0_0_1"/>
<accession>A0A0C9WHN3</accession>
<dbReference type="Proteomes" id="UP000054477">
    <property type="component" value="Unassembled WGS sequence"/>
</dbReference>
<dbReference type="EMBL" id="KN838999">
    <property type="protein sequence ID" value="KIJ91494.1"/>
    <property type="molecule type" value="Genomic_DNA"/>
</dbReference>
<name>A0A0C9WHN3_9AGAR</name>
<reference evidence="3" key="2">
    <citation type="submission" date="2015-01" db="EMBL/GenBank/DDBJ databases">
        <title>Evolutionary Origins and Diversification of the Mycorrhizal Mutualists.</title>
        <authorList>
            <consortium name="DOE Joint Genome Institute"/>
            <consortium name="Mycorrhizal Genomics Consortium"/>
            <person name="Kohler A."/>
            <person name="Kuo A."/>
            <person name="Nagy L.G."/>
            <person name="Floudas D."/>
            <person name="Copeland A."/>
            <person name="Barry K.W."/>
            <person name="Cichocki N."/>
            <person name="Veneault-Fourrey C."/>
            <person name="LaButti K."/>
            <person name="Lindquist E.A."/>
            <person name="Lipzen A."/>
            <person name="Lundell T."/>
            <person name="Morin E."/>
            <person name="Murat C."/>
            <person name="Riley R."/>
            <person name="Ohm R."/>
            <person name="Sun H."/>
            <person name="Tunlid A."/>
            <person name="Henrissat B."/>
            <person name="Grigoriev I.V."/>
            <person name="Hibbett D.S."/>
            <person name="Martin F."/>
        </authorList>
    </citation>
    <scope>NUCLEOTIDE SEQUENCE [LARGE SCALE GENOMIC DNA]</scope>
    <source>
        <strain evidence="3">LaAM-08-1</strain>
    </source>
</reference>
<evidence type="ECO:0000313" key="2">
    <source>
        <dbReference type="EMBL" id="KIJ91494.1"/>
    </source>
</evidence>